<dbReference type="GO" id="GO:0004672">
    <property type="term" value="F:protein kinase activity"/>
    <property type="evidence" value="ECO:0007669"/>
    <property type="project" value="InterPro"/>
</dbReference>
<gene>
    <name evidence="4" type="ORF">THASP1DRAFT_23325</name>
</gene>
<dbReference type="GO" id="GO:0005524">
    <property type="term" value="F:ATP binding"/>
    <property type="evidence" value="ECO:0007669"/>
    <property type="project" value="InterPro"/>
</dbReference>
<keyword evidence="4" id="KW-0418">Kinase</keyword>
<feature type="chain" id="PRO_5020431290" evidence="2">
    <location>
        <begin position="26"/>
        <end position="384"/>
    </location>
</feature>
<proteinExistence type="predicted"/>
<accession>A0A4P9XS18</accession>
<keyword evidence="2" id="KW-0732">Signal</keyword>
<feature type="signal peptide" evidence="2">
    <location>
        <begin position="1"/>
        <end position="25"/>
    </location>
</feature>
<evidence type="ECO:0000313" key="4">
    <source>
        <dbReference type="EMBL" id="RKP08752.1"/>
    </source>
</evidence>
<evidence type="ECO:0000256" key="1">
    <source>
        <dbReference type="SAM" id="MobiDB-lite"/>
    </source>
</evidence>
<evidence type="ECO:0000259" key="3">
    <source>
        <dbReference type="PROSITE" id="PS50011"/>
    </source>
</evidence>
<protein>
    <submittedName>
        <fullName evidence="4">Kinase-like domain-containing protein</fullName>
    </submittedName>
</protein>
<dbReference type="InterPro" id="IPR000719">
    <property type="entry name" value="Prot_kinase_dom"/>
</dbReference>
<feature type="region of interest" description="Disordered" evidence="1">
    <location>
        <begin position="213"/>
        <end position="233"/>
    </location>
</feature>
<keyword evidence="4" id="KW-0808">Transferase</keyword>
<dbReference type="Proteomes" id="UP000271241">
    <property type="component" value="Unassembled WGS sequence"/>
</dbReference>
<feature type="domain" description="Protein kinase" evidence="3">
    <location>
        <begin position="37"/>
        <end position="333"/>
    </location>
</feature>
<evidence type="ECO:0000313" key="5">
    <source>
        <dbReference type="Proteomes" id="UP000271241"/>
    </source>
</evidence>
<feature type="region of interest" description="Disordered" evidence="1">
    <location>
        <begin position="362"/>
        <end position="384"/>
    </location>
</feature>
<name>A0A4P9XS18_9FUNG</name>
<dbReference type="SUPFAM" id="SSF56112">
    <property type="entry name" value="Protein kinase-like (PK-like)"/>
    <property type="match status" value="1"/>
</dbReference>
<feature type="compositionally biased region" description="Basic and acidic residues" evidence="1">
    <location>
        <begin position="370"/>
        <end position="384"/>
    </location>
</feature>
<dbReference type="Gene3D" id="1.10.510.10">
    <property type="entry name" value="Transferase(Phosphotransferase) domain 1"/>
    <property type="match status" value="1"/>
</dbReference>
<dbReference type="AlphaFoldDB" id="A0A4P9XS18"/>
<reference evidence="5" key="1">
    <citation type="journal article" date="2018" name="Nat. Microbiol.">
        <title>Leveraging single-cell genomics to expand the fungal tree of life.</title>
        <authorList>
            <person name="Ahrendt S.R."/>
            <person name="Quandt C.A."/>
            <person name="Ciobanu D."/>
            <person name="Clum A."/>
            <person name="Salamov A."/>
            <person name="Andreopoulos B."/>
            <person name="Cheng J.F."/>
            <person name="Woyke T."/>
            <person name="Pelin A."/>
            <person name="Henrissat B."/>
            <person name="Reynolds N.K."/>
            <person name="Benny G.L."/>
            <person name="Smith M.E."/>
            <person name="James T.Y."/>
            <person name="Grigoriev I.V."/>
        </authorList>
    </citation>
    <scope>NUCLEOTIDE SEQUENCE [LARGE SCALE GENOMIC DNA]</scope>
    <source>
        <strain evidence="5">RSA 1356</strain>
    </source>
</reference>
<sequence>MCAFSARRLLAIAITVLLSNDLSYASPTQPSASSSSGASLWASGQSALLPSYDATLSAGDTEWPNQPGLYVAKWLPEESNGMRTAIVDYSGVQALLKCTRNAYQHNSEVKALNALRGTSLSNETLPFPEVLDTFQTDNEYHCLVLDMIDGHSLREYMPMVPHYQKDVVVAKIANQLASDFIHGNITPDTVYLRSDDEGALKLVLTGFEGSQARDDFPQEPTVKPKGYTPPEDFVEPKAYRRSRDAWMFGATLYFMTNGHPPYGFAYSQSSGKMHPVSEEELQETMVQVATTGKNSYLPIQTESNDLLYEMEGLLEPKPGRRLEADSLAFSDSLEAAEKMSMKNSLWERWDHLKSMLPIIGTPSWQVEPPPRTRVEDNSTRYKTP</sequence>
<evidence type="ECO:0000256" key="2">
    <source>
        <dbReference type="SAM" id="SignalP"/>
    </source>
</evidence>
<dbReference type="SMART" id="SM00220">
    <property type="entry name" value="S_TKc"/>
    <property type="match status" value="1"/>
</dbReference>
<dbReference type="EMBL" id="KZ992573">
    <property type="protein sequence ID" value="RKP08752.1"/>
    <property type="molecule type" value="Genomic_DNA"/>
</dbReference>
<dbReference type="InterPro" id="IPR011009">
    <property type="entry name" value="Kinase-like_dom_sf"/>
</dbReference>
<dbReference type="OrthoDB" id="4062651at2759"/>
<organism evidence="4 5">
    <name type="scientific">Thamnocephalis sphaerospora</name>
    <dbReference type="NCBI Taxonomy" id="78915"/>
    <lineage>
        <taxon>Eukaryota</taxon>
        <taxon>Fungi</taxon>
        <taxon>Fungi incertae sedis</taxon>
        <taxon>Zoopagomycota</taxon>
        <taxon>Zoopagomycotina</taxon>
        <taxon>Zoopagomycetes</taxon>
        <taxon>Zoopagales</taxon>
        <taxon>Sigmoideomycetaceae</taxon>
        <taxon>Thamnocephalis</taxon>
    </lineage>
</organism>
<dbReference type="PROSITE" id="PS50011">
    <property type="entry name" value="PROTEIN_KINASE_DOM"/>
    <property type="match status" value="1"/>
</dbReference>
<keyword evidence="5" id="KW-1185">Reference proteome</keyword>